<dbReference type="InterPro" id="IPR013422">
    <property type="entry name" value="CRISPR-assoc_prot_Cas5_N"/>
</dbReference>
<dbReference type="NCBIfam" id="TIGR02593">
    <property type="entry name" value="CRISPR_cas5"/>
    <property type="match status" value="1"/>
</dbReference>
<dbReference type="RefSeq" id="WP_169564466.1">
    <property type="nucleotide sequence ID" value="NZ_JAAXYH010000007.1"/>
</dbReference>
<dbReference type="GO" id="GO:0003723">
    <property type="term" value="F:RNA binding"/>
    <property type="evidence" value="ECO:0007669"/>
    <property type="project" value="InterPro"/>
</dbReference>
<evidence type="ECO:0000313" key="2">
    <source>
        <dbReference type="EMBL" id="NMH65737.1"/>
    </source>
</evidence>
<dbReference type="CDD" id="cd09756">
    <property type="entry name" value="Cas5_I-E"/>
    <property type="match status" value="1"/>
</dbReference>
<keyword evidence="1" id="KW-0051">Antiviral defense</keyword>
<accession>A0A972JLR7</accession>
<dbReference type="Proteomes" id="UP000737113">
    <property type="component" value="Unassembled WGS sequence"/>
</dbReference>
<dbReference type="Gene3D" id="3.30.70.2660">
    <property type="match status" value="1"/>
</dbReference>
<protein>
    <submittedName>
        <fullName evidence="2">Type I-E CRISPR-associated protein Cas5/CasD</fullName>
    </submittedName>
</protein>
<dbReference type="InterPro" id="IPR010147">
    <property type="entry name" value="CRISPR-assoc_prot_CasD"/>
</dbReference>
<evidence type="ECO:0000256" key="1">
    <source>
        <dbReference type="ARBA" id="ARBA00023118"/>
    </source>
</evidence>
<dbReference type="EMBL" id="JAAXYH010000007">
    <property type="protein sequence ID" value="NMH65737.1"/>
    <property type="molecule type" value="Genomic_DNA"/>
</dbReference>
<sequence>MSKPYLLLWLEAPLQSWGHDSKFGRRDSLDFPTKSGVLGLLCCARGVAGEQTEWLARWADQDMQVAAYVRADRQGKAQPRQPLLRDFHMVGSGYDGQDPWANLLIPKTSDGKKAVGGGTKMTYRYYLQDMAFAVALQGPEKELHAVAEALHNPVWDLYLGRKNCVPTEFICQGVHADIHLAMEKAGQLAQEKQRQLSFRVLQGEHDGEVLTLNDVPLQFGEHKQYRDRRVSVLRME</sequence>
<name>A0A972JLR7_9GAMM</name>
<dbReference type="InterPro" id="IPR021124">
    <property type="entry name" value="CRISPR-assoc_prot_Cas5"/>
</dbReference>
<dbReference type="NCBIfam" id="TIGR01868">
    <property type="entry name" value="casD_Cas5e"/>
    <property type="match status" value="1"/>
</dbReference>
<comment type="caution">
    <text evidence="2">The sequence shown here is derived from an EMBL/GenBank/DDBJ whole genome shotgun (WGS) entry which is preliminary data.</text>
</comment>
<proteinExistence type="predicted"/>
<reference evidence="2" key="1">
    <citation type="submission" date="2020-04" db="EMBL/GenBank/DDBJ databases">
        <title>Description of Shewanella salipaludis sp. nov., isolated from a salt marsh.</title>
        <authorList>
            <person name="Park S."/>
            <person name="Yoon J.-H."/>
        </authorList>
    </citation>
    <scope>NUCLEOTIDE SEQUENCE</scope>
    <source>
        <strain evidence="2">SHSM-M6</strain>
    </source>
</reference>
<dbReference type="Pfam" id="PF09704">
    <property type="entry name" value="Cas_Cas5d"/>
    <property type="match status" value="1"/>
</dbReference>
<keyword evidence="3" id="KW-1185">Reference proteome</keyword>
<dbReference type="GO" id="GO:0051607">
    <property type="term" value="P:defense response to virus"/>
    <property type="evidence" value="ECO:0007669"/>
    <property type="project" value="UniProtKB-KW"/>
</dbReference>
<dbReference type="GO" id="GO:0043571">
    <property type="term" value="P:maintenance of CRISPR repeat elements"/>
    <property type="evidence" value="ECO:0007669"/>
    <property type="project" value="InterPro"/>
</dbReference>
<gene>
    <name evidence="2" type="primary">cas5e</name>
    <name evidence="2" type="ORF">HC757_11225</name>
</gene>
<organism evidence="2 3">
    <name type="scientific">Shewanella salipaludis</name>
    <dbReference type="NCBI Taxonomy" id="2723052"/>
    <lineage>
        <taxon>Bacteria</taxon>
        <taxon>Pseudomonadati</taxon>
        <taxon>Pseudomonadota</taxon>
        <taxon>Gammaproteobacteria</taxon>
        <taxon>Alteromonadales</taxon>
        <taxon>Shewanellaceae</taxon>
        <taxon>Shewanella</taxon>
    </lineage>
</organism>
<evidence type="ECO:0000313" key="3">
    <source>
        <dbReference type="Proteomes" id="UP000737113"/>
    </source>
</evidence>
<dbReference type="AlphaFoldDB" id="A0A972JLR7"/>